<reference evidence="2 3" key="1">
    <citation type="journal article" date="2016" name="Nat. Commun.">
        <title>Thousands of microbial genomes shed light on interconnected biogeochemical processes in an aquifer system.</title>
        <authorList>
            <person name="Anantharaman K."/>
            <person name="Brown C.T."/>
            <person name="Hug L.A."/>
            <person name="Sharon I."/>
            <person name="Castelle C.J."/>
            <person name="Probst A.J."/>
            <person name="Thomas B.C."/>
            <person name="Singh A."/>
            <person name="Wilkins M.J."/>
            <person name="Karaoz U."/>
            <person name="Brodie E.L."/>
            <person name="Williams K.H."/>
            <person name="Hubbard S.S."/>
            <person name="Banfield J.F."/>
        </authorList>
    </citation>
    <scope>NUCLEOTIDE SEQUENCE [LARGE SCALE GENOMIC DNA]</scope>
</reference>
<dbReference type="EMBL" id="MHSZ01000019">
    <property type="protein sequence ID" value="OHA53212.1"/>
    <property type="molecule type" value="Genomic_DNA"/>
</dbReference>
<dbReference type="SUPFAM" id="SSF56988">
    <property type="entry name" value="Anthrax protective antigen"/>
    <property type="match status" value="1"/>
</dbReference>
<dbReference type="Pfam" id="PF07705">
    <property type="entry name" value="CARDB"/>
    <property type="match status" value="4"/>
</dbReference>
<dbReference type="Gene3D" id="2.60.40.10">
    <property type="entry name" value="Immunoglobulins"/>
    <property type="match status" value="4"/>
</dbReference>
<dbReference type="InterPro" id="IPR011635">
    <property type="entry name" value="CARDB"/>
</dbReference>
<proteinExistence type="predicted"/>
<feature type="domain" description="PA14" evidence="1">
    <location>
        <begin position="67"/>
        <end position="220"/>
    </location>
</feature>
<dbReference type="InterPro" id="IPR044060">
    <property type="entry name" value="Bacterial_rp_domain"/>
</dbReference>
<gene>
    <name evidence="2" type="ORF">A2991_00750</name>
</gene>
<name>A0A1G2Q050_9BACT</name>
<organism evidence="2 3">
    <name type="scientific">Candidatus Terrybacteria bacterium RIFCSPLOWO2_01_FULL_58_14</name>
    <dbReference type="NCBI Taxonomy" id="1802369"/>
    <lineage>
        <taxon>Bacteria</taxon>
        <taxon>Candidatus Terryibacteriota</taxon>
    </lineage>
</organism>
<accession>A0A1G2Q050</accession>
<dbReference type="Pfam" id="PF18998">
    <property type="entry name" value="Flg_new_2"/>
    <property type="match status" value="1"/>
</dbReference>
<dbReference type="InterPro" id="IPR037524">
    <property type="entry name" value="PA14/GLEYA"/>
</dbReference>
<dbReference type="AlphaFoldDB" id="A0A1G2Q050"/>
<dbReference type="Pfam" id="PF07691">
    <property type="entry name" value="PA14"/>
    <property type="match status" value="1"/>
</dbReference>
<dbReference type="InterPro" id="IPR013783">
    <property type="entry name" value="Ig-like_fold"/>
</dbReference>
<dbReference type="PROSITE" id="PS51820">
    <property type="entry name" value="PA14"/>
    <property type="match status" value="1"/>
</dbReference>
<sequence>MRFYVDGAYRTGQWIDRGYAEDSVDVTFSSQGTRTLRLEYYQKGGGARVSLRWTYTPPPVVSCTLNRGTNRLQGCYYETRLNVFTDPSTAAPNGTSLSSPVPDTATAIDLNPPTPPSPPGPDVYNSRYEGTFTFKAGTYTFYMGSDDGGRLDLNADGSWEIDQWGALRGWTEDATPRTFSAQTSMPIRVDYNQEGGGVRWSLRWTYAAAGGPDLLIQNPIVINGALTPGQLVSFTATMENIGTVATGADSGGIGFGIDNSVGNPNQNLGVPGTTQIAAGGTQTRTSDNWTVGAAGSSHTIWACADYWNFVNPELVEVNNVARADGNNCRSMTFTVPLAGGVDLVVPTLYAEASPVYQYEGTRFRATAQNIGTVDSPSSAYLRFCVDASVSDCYNQNWIDLSSADRYLGQDYVSSSYLQAGETSPEETSYFWDAPVRGNHTIVACIDPVEESDVAETNEAASSNCRSITVNVAAIPGPDLEIASFTRSISAPDPGQSVTFTSTVFNRGGNGAGVSQLRYCIGLNGTFSQNDCYNSATNRHGSDLGVGALASGATSPAITSAAWTAQRGSWRVYVCADATHVVGEFDETNNCSSMLVSVGDPDFVIDSLGRYSSSGNPPGTLDGIAPGTSIRFGARVQNIGDIRDDYEYVRFCLDVTDLGCMANSGRIGSDRSSPDPLNSGEISPTLSATTNWTTTAGSHTLVACADPRTDVGELDENNNCRSLAFIIGTTRTLTVARAGSGSGTVQGPGIACGADCTEVYPDGTNVSLLATPAGGSVFASWAGCDSVVGSQCNVTMNADRTVTATFNTGCVAACTPGERRCVDSTHYQICEDVAGCPAWNLPPPGYQCAVNEFCRSSTGFCEELPDWHEIPPVGAVQQLFGLLR</sequence>
<evidence type="ECO:0000259" key="1">
    <source>
        <dbReference type="PROSITE" id="PS51820"/>
    </source>
</evidence>
<dbReference type="Proteomes" id="UP000177865">
    <property type="component" value="Unassembled WGS sequence"/>
</dbReference>
<comment type="caution">
    <text evidence="2">The sequence shown here is derived from an EMBL/GenBank/DDBJ whole genome shotgun (WGS) entry which is preliminary data.</text>
</comment>
<protein>
    <recommendedName>
        <fullName evidence="1">PA14 domain-containing protein</fullName>
    </recommendedName>
</protein>
<evidence type="ECO:0000313" key="2">
    <source>
        <dbReference type="EMBL" id="OHA53212.1"/>
    </source>
</evidence>
<dbReference type="InterPro" id="IPR011658">
    <property type="entry name" value="PA14_dom"/>
</dbReference>
<evidence type="ECO:0000313" key="3">
    <source>
        <dbReference type="Proteomes" id="UP000177865"/>
    </source>
</evidence>